<keyword evidence="1" id="KW-0812">Transmembrane</keyword>
<keyword evidence="1" id="KW-1133">Transmembrane helix</keyword>
<reference evidence="2 3" key="1">
    <citation type="submission" date="2019-06" db="EMBL/GenBank/DDBJ databases">
        <title>Paenimaribius caenipelagi gen. nov., sp. nov., isolated from a tidal flat.</title>
        <authorList>
            <person name="Yoon J.-H."/>
        </authorList>
    </citation>
    <scope>NUCLEOTIDE SEQUENCE [LARGE SCALE GENOMIC DNA]</scope>
    <source>
        <strain evidence="2 3">JBTF-M29</strain>
    </source>
</reference>
<dbReference type="EMBL" id="VFSV01000028">
    <property type="protein sequence ID" value="TRD16613.1"/>
    <property type="molecule type" value="Genomic_DNA"/>
</dbReference>
<feature type="transmembrane region" description="Helical" evidence="1">
    <location>
        <begin position="82"/>
        <end position="101"/>
    </location>
</feature>
<gene>
    <name evidence="2" type="ORF">FEV53_13995</name>
</gene>
<evidence type="ECO:0000313" key="3">
    <source>
        <dbReference type="Proteomes" id="UP000318590"/>
    </source>
</evidence>
<dbReference type="Proteomes" id="UP000318590">
    <property type="component" value="Unassembled WGS sequence"/>
</dbReference>
<dbReference type="AlphaFoldDB" id="A0A547PR46"/>
<name>A0A547PR46_9RHOB</name>
<protein>
    <submittedName>
        <fullName evidence="2">Uncharacterized protein</fullName>
    </submittedName>
</protein>
<dbReference type="RefSeq" id="WP_142835445.1">
    <property type="nucleotide sequence ID" value="NZ_VFSV01000028.1"/>
</dbReference>
<comment type="caution">
    <text evidence="2">The sequence shown here is derived from an EMBL/GenBank/DDBJ whole genome shotgun (WGS) entry which is preliminary data.</text>
</comment>
<evidence type="ECO:0000313" key="2">
    <source>
        <dbReference type="EMBL" id="TRD16613.1"/>
    </source>
</evidence>
<sequence>MTPSSRNAAIAAASTLIPLVAGAIVAARSDRSAVDRLSSRVSDAWENRPDLESHLSDLRDRANALGHRLDPRRDDDSDRLRMLLAAGATALLVPAAIAALIGAKRRNTVVEEVTESLPDEERIRSAVSDISERLQSLSAHLEQQRENAFEMVRDAART</sequence>
<keyword evidence="1" id="KW-0472">Membrane</keyword>
<evidence type="ECO:0000256" key="1">
    <source>
        <dbReference type="SAM" id="Phobius"/>
    </source>
</evidence>
<proteinExistence type="predicted"/>
<keyword evidence="3" id="KW-1185">Reference proteome</keyword>
<accession>A0A547PR46</accession>
<organism evidence="2 3">
    <name type="scientific">Palleronia caenipelagi</name>
    <dbReference type="NCBI Taxonomy" id="2489174"/>
    <lineage>
        <taxon>Bacteria</taxon>
        <taxon>Pseudomonadati</taxon>
        <taxon>Pseudomonadota</taxon>
        <taxon>Alphaproteobacteria</taxon>
        <taxon>Rhodobacterales</taxon>
        <taxon>Roseobacteraceae</taxon>
        <taxon>Palleronia</taxon>
    </lineage>
</organism>